<evidence type="ECO:0000256" key="1">
    <source>
        <dbReference type="SAM" id="MobiDB-lite"/>
    </source>
</evidence>
<evidence type="ECO:0000256" key="3">
    <source>
        <dbReference type="SAM" id="SignalP"/>
    </source>
</evidence>
<keyword evidence="2" id="KW-0812">Transmembrane</keyword>
<feature type="chain" id="PRO_5033437443" evidence="3">
    <location>
        <begin position="22"/>
        <end position="784"/>
    </location>
</feature>
<accession>A0A485LD28</accession>
<protein>
    <submittedName>
        <fullName evidence="6">Aste57867_18942 protein</fullName>
    </submittedName>
</protein>
<dbReference type="PANTHER" id="PTHR44329:SF214">
    <property type="entry name" value="PROTEIN KINASE DOMAIN-CONTAINING PROTEIN"/>
    <property type="match status" value="1"/>
</dbReference>
<feature type="signal peptide" evidence="3">
    <location>
        <begin position="1"/>
        <end position="21"/>
    </location>
</feature>
<dbReference type="InterPro" id="IPR051681">
    <property type="entry name" value="Ser/Thr_Kinases-Pseudokinases"/>
</dbReference>
<dbReference type="GO" id="GO:0004674">
    <property type="term" value="F:protein serine/threonine kinase activity"/>
    <property type="evidence" value="ECO:0007669"/>
    <property type="project" value="TreeGrafter"/>
</dbReference>
<dbReference type="InterPro" id="IPR001245">
    <property type="entry name" value="Ser-Thr/Tyr_kinase_cat_dom"/>
</dbReference>
<keyword evidence="2" id="KW-1133">Transmembrane helix</keyword>
<evidence type="ECO:0000313" key="6">
    <source>
        <dbReference type="EMBL" id="VFT95672.1"/>
    </source>
</evidence>
<name>A0A485LD28_9STRA</name>
<dbReference type="SMART" id="SM00220">
    <property type="entry name" value="S_TKc"/>
    <property type="match status" value="1"/>
</dbReference>
<dbReference type="PANTHER" id="PTHR44329">
    <property type="entry name" value="SERINE/THREONINE-PROTEIN KINASE TNNI3K-RELATED"/>
    <property type="match status" value="1"/>
</dbReference>
<keyword evidence="7" id="KW-1185">Reference proteome</keyword>
<dbReference type="InterPro" id="IPR032675">
    <property type="entry name" value="LRR_dom_sf"/>
</dbReference>
<dbReference type="GO" id="GO:0005524">
    <property type="term" value="F:ATP binding"/>
    <property type="evidence" value="ECO:0007669"/>
    <property type="project" value="InterPro"/>
</dbReference>
<dbReference type="OrthoDB" id="266138at2759"/>
<feature type="domain" description="Protein kinase" evidence="4">
    <location>
        <begin position="504"/>
        <end position="784"/>
    </location>
</feature>
<dbReference type="Gene3D" id="3.80.10.10">
    <property type="entry name" value="Ribonuclease Inhibitor"/>
    <property type="match status" value="1"/>
</dbReference>
<evidence type="ECO:0000259" key="4">
    <source>
        <dbReference type="PROSITE" id="PS50011"/>
    </source>
</evidence>
<organism evidence="6 7">
    <name type="scientific">Aphanomyces stellatus</name>
    <dbReference type="NCBI Taxonomy" id="120398"/>
    <lineage>
        <taxon>Eukaryota</taxon>
        <taxon>Sar</taxon>
        <taxon>Stramenopiles</taxon>
        <taxon>Oomycota</taxon>
        <taxon>Saprolegniomycetes</taxon>
        <taxon>Saprolegniales</taxon>
        <taxon>Verrucalvaceae</taxon>
        <taxon>Aphanomyces</taxon>
    </lineage>
</organism>
<dbReference type="AlphaFoldDB" id="A0A485LD28"/>
<evidence type="ECO:0000313" key="5">
    <source>
        <dbReference type="EMBL" id="KAF0689611.1"/>
    </source>
</evidence>
<dbReference type="SMART" id="SM00364">
    <property type="entry name" value="LRR_BAC"/>
    <property type="match status" value="5"/>
</dbReference>
<dbReference type="InterPro" id="IPR000719">
    <property type="entry name" value="Prot_kinase_dom"/>
</dbReference>
<dbReference type="Pfam" id="PF07714">
    <property type="entry name" value="PK_Tyr_Ser-Thr"/>
    <property type="match status" value="1"/>
</dbReference>
<reference evidence="5" key="2">
    <citation type="submission" date="2019-06" db="EMBL/GenBank/DDBJ databases">
        <title>Genomics analysis of Aphanomyces spp. identifies a new class of oomycete effector associated with host adaptation.</title>
        <authorList>
            <person name="Gaulin E."/>
        </authorList>
    </citation>
    <scope>NUCLEOTIDE SEQUENCE</scope>
    <source>
        <strain evidence="5">CBS 578.67</strain>
    </source>
</reference>
<proteinExistence type="predicted"/>
<dbReference type="InterPro" id="IPR011009">
    <property type="entry name" value="Kinase-like_dom_sf"/>
</dbReference>
<feature type="transmembrane region" description="Helical" evidence="2">
    <location>
        <begin position="428"/>
        <end position="448"/>
    </location>
</feature>
<reference evidence="6 7" key="1">
    <citation type="submission" date="2019-03" db="EMBL/GenBank/DDBJ databases">
        <authorList>
            <person name="Gaulin E."/>
            <person name="Dumas B."/>
        </authorList>
    </citation>
    <scope>NUCLEOTIDE SEQUENCE [LARGE SCALE GENOMIC DNA]</scope>
    <source>
        <strain evidence="6">CBS 568.67</strain>
    </source>
</reference>
<evidence type="ECO:0000313" key="7">
    <source>
        <dbReference type="Proteomes" id="UP000332933"/>
    </source>
</evidence>
<dbReference type="SUPFAM" id="SSF56112">
    <property type="entry name" value="Protein kinase-like (PK-like)"/>
    <property type="match status" value="1"/>
</dbReference>
<keyword evidence="2" id="KW-0472">Membrane</keyword>
<dbReference type="Proteomes" id="UP000332933">
    <property type="component" value="Unassembled WGS sequence"/>
</dbReference>
<dbReference type="Gene3D" id="1.10.510.10">
    <property type="entry name" value="Transferase(Phosphotransferase) domain 1"/>
    <property type="match status" value="2"/>
</dbReference>
<keyword evidence="3" id="KW-0732">Signal</keyword>
<dbReference type="SUPFAM" id="SSF52058">
    <property type="entry name" value="L domain-like"/>
    <property type="match status" value="1"/>
</dbReference>
<feature type="region of interest" description="Disordered" evidence="1">
    <location>
        <begin position="626"/>
        <end position="651"/>
    </location>
</feature>
<gene>
    <name evidence="6" type="primary">Aste57867_18942</name>
    <name evidence="5" type="ORF">As57867_018878</name>
    <name evidence="6" type="ORF">ASTE57867_18942</name>
</gene>
<dbReference type="InterPro" id="IPR008271">
    <property type="entry name" value="Ser/Thr_kinase_AS"/>
</dbReference>
<dbReference type="PROSITE" id="PS50011">
    <property type="entry name" value="PROTEIN_KINASE_DOM"/>
    <property type="match status" value="1"/>
</dbReference>
<feature type="compositionally biased region" description="Low complexity" evidence="1">
    <location>
        <begin position="636"/>
        <end position="651"/>
    </location>
</feature>
<dbReference type="EMBL" id="CAADRA010006448">
    <property type="protein sequence ID" value="VFT95672.1"/>
    <property type="molecule type" value="Genomic_DNA"/>
</dbReference>
<sequence>MQWKAVVAMVATAAATQAVHAAANASSCSVRQMPIVLGELQIGRRPLPVVDVTFTTDCRGVLFNTTDSRNRSTEAENPTCIWFPNGTVVRGAQVCDADRTGDRGVGEFHVIRTSRIQVDTLQFLPASANTIYLNGLGLRTLPAALTQDNQGRDVIANRIHFEDNAITSIDGIRWPGAATILEFGNNSIAALGDVSSAPNAKILYVCPDMYTCLTATRALAWNQLQQIDAATTFPAGLTDLYVDFNRITSLDTARFPLGLETLVVDGNLLTSLDRVPWPDGLKYLTASFNQLTSIDSIVYPPELKEFEVAYNHITQIHANFPVTLEKLCLAGNNITAFYANASQFELLQRLTNNSKNMTFVLGVDDNGDGAWDGTGVCNVFLTTRTTNATCRGHLRTLLLWDTFPICIVADGAATTAGDASRGSSTTTWFVLIGVAALVAVAAAVFVALQCYRQRHDKCLAAPAAAAFEWHDHPSPPHPLRDVALADDIRADPSMAEWFIPPTCVDRERVLATGGNGIIYLARVKCLKDPTTSRLAAMKRLLPRHAADADAIAQFMTEVRVHASLAHPNVVAFLGFTWTRSVQTLSILTEYMIHGDLWSVLEKRVGDPARELQWRVDPDADLDFDAIGLKASPPQPTRTSPAPSSASSSGRGHLSKFSVLVDVAEALAYLHGFNPVAVVHRDLKAKNVLLSNTWGAKLCDFGSSRAFDTVDTTSTDAIGTLPWTAPEVLKGVAYNEKADVYSFGVLMSEVDLCIVPYSNVQSCFPKDDDSVTLGMARARAWRCSS</sequence>
<dbReference type="PROSITE" id="PS00108">
    <property type="entry name" value="PROTEIN_KINASE_ST"/>
    <property type="match status" value="1"/>
</dbReference>
<dbReference type="EMBL" id="VJMH01006427">
    <property type="protein sequence ID" value="KAF0689611.1"/>
    <property type="molecule type" value="Genomic_DNA"/>
</dbReference>
<evidence type="ECO:0000256" key="2">
    <source>
        <dbReference type="SAM" id="Phobius"/>
    </source>
</evidence>